<dbReference type="EC" id="1.-.-.-" evidence="3"/>
<evidence type="ECO:0000256" key="1">
    <source>
        <dbReference type="ARBA" id="ARBA00023002"/>
    </source>
</evidence>
<dbReference type="PANTHER" id="PTHR35176">
    <property type="entry name" value="HEME OXYGENASE HI_0854-RELATED"/>
    <property type="match status" value="1"/>
</dbReference>
<dbReference type="InterPro" id="IPR011576">
    <property type="entry name" value="Pyridox_Oxase_N"/>
</dbReference>
<dbReference type="RefSeq" id="WP_378574228.1">
    <property type="nucleotide sequence ID" value="NZ_JBHSFQ010000010.1"/>
</dbReference>
<dbReference type="Gene3D" id="2.30.110.10">
    <property type="entry name" value="Electron Transport, Fmn-binding Protein, Chain A"/>
    <property type="match status" value="1"/>
</dbReference>
<dbReference type="GO" id="GO:0016491">
    <property type="term" value="F:oxidoreductase activity"/>
    <property type="evidence" value="ECO:0007669"/>
    <property type="project" value="UniProtKB-KW"/>
</dbReference>
<dbReference type="NCBIfam" id="TIGR03667">
    <property type="entry name" value="Rv3369"/>
    <property type="match status" value="1"/>
</dbReference>
<evidence type="ECO:0000313" key="4">
    <source>
        <dbReference type="Proteomes" id="UP001595923"/>
    </source>
</evidence>
<dbReference type="InterPro" id="IPR019966">
    <property type="entry name" value="F420-dep_enz_PPOX_Rv3369"/>
</dbReference>
<dbReference type="InterPro" id="IPR052019">
    <property type="entry name" value="F420H2_bilvrd_red/Heme_oxyg"/>
</dbReference>
<keyword evidence="4" id="KW-1185">Reference proteome</keyword>
<evidence type="ECO:0000313" key="3">
    <source>
        <dbReference type="EMBL" id="MFC4562768.1"/>
    </source>
</evidence>
<proteinExistence type="predicted"/>
<keyword evidence="1 3" id="KW-0560">Oxidoreductase</keyword>
<dbReference type="InterPro" id="IPR012349">
    <property type="entry name" value="Split_barrel_FMN-bd"/>
</dbReference>
<dbReference type="PANTHER" id="PTHR35176:SF6">
    <property type="entry name" value="HEME OXYGENASE HI_0854-RELATED"/>
    <property type="match status" value="1"/>
</dbReference>
<evidence type="ECO:0000259" key="2">
    <source>
        <dbReference type="Pfam" id="PF01243"/>
    </source>
</evidence>
<dbReference type="Proteomes" id="UP001595923">
    <property type="component" value="Unassembled WGS sequence"/>
</dbReference>
<gene>
    <name evidence="3" type="ORF">ACFO4E_12955</name>
</gene>
<sequence length="135" mass="14456">MTFQPSAQLTARIDAEHVVWLTTVSPTGRPSPRPVWFAWDGAAFIVRSQPGTAKLRHIAANPNVALNFNSSPAGGDVLVVHGTAAVAADPDPLAGVTGYLDRYRDGIAGLGLTPDTFEAAYSEQIRITPRRTWGF</sequence>
<name>A0ABV9DZL2_9ACTN</name>
<accession>A0ABV9DZL2</accession>
<organism evidence="3 4">
    <name type="scientific">Nocardiopsis mangrovi</name>
    <dbReference type="NCBI Taxonomy" id="1179818"/>
    <lineage>
        <taxon>Bacteria</taxon>
        <taxon>Bacillati</taxon>
        <taxon>Actinomycetota</taxon>
        <taxon>Actinomycetes</taxon>
        <taxon>Streptosporangiales</taxon>
        <taxon>Nocardiopsidaceae</taxon>
        <taxon>Nocardiopsis</taxon>
    </lineage>
</organism>
<feature type="domain" description="Pyridoxamine 5'-phosphate oxidase N-terminal" evidence="2">
    <location>
        <begin position="8"/>
        <end position="103"/>
    </location>
</feature>
<dbReference type="EMBL" id="JBHSFQ010000010">
    <property type="protein sequence ID" value="MFC4562768.1"/>
    <property type="molecule type" value="Genomic_DNA"/>
</dbReference>
<dbReference type="SUPFAM" id="SSF50475">
    <property type="entry name" value="FMN-binding split barrel"/>
    <property type="match status" value="1"/>
</dbReference>
<dbReference type="Pfam" id="PF01243">
    <property type="entry name" value="PNPOx_N"/>
    <property type="match status" value="1"/>
</dbReference>
<reference evidence="4" key="1">
    <citation type="journal article" date="2019" name="Int. J. Syst. Evol. Microbiol.">
        <title>The Global Catalogue of Microorganisms (GCM) 10K type strain sequencing project: providing services to taxonomists for standard genome sequencing and annotation.</title>
        <authorList>
            <consortium name="The Broad Institute Genomics Platform"/>
            <consortium name="The Broad Institute Genome Sequencing Center for Infectious Disease"/>
            <person name="Wu L."/>
            <person name="Ma J."/>
        </authorList>
    </citation>
    <scope>NUCLEOTIDE SEQUENCE [LARGE SCALE GENOMIC DNA]</scope>
    <source>
        <strain evidence="4">XZYJ18</strain>
    </source>
</reference>
<protein>
    <submittedName>
        <fullName evidence="3">TIGR03667 family PPOX class F420-dependent oxidoreductase</fullName>
        <ecNumber evidence="3">1.-.-.-</ecNumber>
    </submittedName>
</protein>
<comment type="caution">
    <text evidence="3">The sequence shown here is derived from an EMBL/GenBank/DDBJ whole genome shotgun (WGS) entry which is preliminary data.</text>
</comment>